<organism evidence="11 12">
    <name type="scientific">Mucilaginibacter celer</name>
    <dbReference type="NCBI Taxonomy" id="2305508"/>
    <lineage>
        <taxon>Bacteria</taxon>
        <taxon>Pseudomonadati</taxon>
        <taxon>Bacteroidota</taxon>
        <taxon>Sphingobacteriia</taxon>
        <taxon>Sphingobacteriales</taxon>
        <taxon>Sphingobacteriaceae</taxon>
        <taxon>Mucilaginibacter</taxon>
    </lineage>
</organism>
<dbReference type="Proteomes" id="UP000270046">
    <property type="component" value="Chromosome"/>
</dbReference>
<dbReference type="InterPro" id="IPR005467">
    <property type="entry name" value="His_kinase_dom"/>
</dbReference>
<evidence type="ECO:0000313" key="11">
    <source>
        <dbReference type="EMBL" id="AYL94502.1"/>
    </source>
</evidence>
<feature type="transmembrane region" description="Helical" evidence="9">
    <location>
        <begin position="20"/>
        <end position="43"/>
    </location>
</feature>
<protein>
    <recommendedName>
        <fullName evidence="2">histidine kinase</fullName>
        <ecNumber evidence="2">2.7.13.3</ecNumber>
    </recommendedName>
</protein>
<keyword evidence="8" id="KW-0175">Coiled coil</keyword>
<keyword evidence="6" id="KW-0418">Kinase</keyword>
<evidence type="ECO:0000256" key="7">
    <source>
        <dbReference type="ARBA" id="ARBA00022840"/>
    </source>
</evidence>
<accession>A0A494VU81</accession>
<evidence type="ECO:0000256" key="2">
    <source>
        <dbReference type="ARBA" id="ARBA00012438"/>
    </source>
</evidence>
<dbReference type="PROSITE" id="PS50109">
    <property type="entry name" value="HIS_KIN"/>
    <property type="match status" value="1"/>
</dbReference>
<dbReference type="RefSeq" id="WP_119408220.1">
    <property type="nucleotide sequence ID" value="NZ_CP032869.1"/>
</dbReference>
<proteinExistence type="predicted"/>
<dbReference type="SMART" id="SM00387">
    <property type="entry name" value="HATPase_c"/>
    <property type="match status" value="1"/>
</dbReference>
<feature type="domain" description="Histidine kinase" evidence="10">
    <location>
        <begin position="86"/>
        <end position="279"/>
    </location>
</feature>
<feature type="coiled-coil region" evidence="8">
    <location>
        <begin position="52"/>
        <end position="79"/>
    </location>
</feature>
<gene>
    <name evidence="11" type="ORF">HYN43_003940</name>
</gene>
<dbReference type="Pfam" id="PF02518">
    <property type="entry name" value="HATPase_c"/>
    <property type="match status" value="1"/>
</dbReference>
<dbReference type="GO" id="GO:0004673">
    <property type="term" value="F:protein histidine kinase activity"/>
    <property type="evidence" value="ECO:0007669"/>
    <property type="project" value="UniProtKB-EC"/>
</dbReference>
<evidence type="ECO:0000256" key="3">
    <source>
        <dbReference type="ARBA" id="ARBA00022553"/>
    </source>
</evidence>
<keyword evidence="4" id="KW-0808">Transferase</keyword>
<dbReference type="InterPro" id="IPR011495">
    <property type="entry name" value="Sig_transdc_His_kin_sub2_dim/P"/>
</dbReference>
<dbReference type="Gene3D" id="3.30.450.20">
    <property type="entry name" value="PAS domain"/>
    <property type="match status" value="1"/>
</dbReference>
<dbReference type="Pfam" id="PF07568">
    <property type="entry name" value="HisKA_2"/>
    <property type="match status" value="1"/>
</dbReference>
<evidence type="ECO:0000256" key="1">
    <source>
        <dbReference type="ARBA" id="ARBA00000085"/>
    </source>
</evidence>
<comment type="catalytic activity">
    <reaction evidence="1">
        <text>ATP + protein L-histidine = ADP + protein N-phospho-L-histidine.</text>
        <dbReference type="EC" id="2.7.13.3"/>
    </reaction>
</comment>
<dbReference type="PANTHER" id="PTHR41523:SF8">
    <property type="entry name" value="ETHYLENE RESPONSE SENSOR PROTEIN"/>
    <property type="match status" value="1"/>
</dbReference>
<dbReference type="EMBL" id="CP032869">
    <property type="protein sequence ID" value="AYL94502.1"/>
    <property type="molecule type" value="Genomic_DNA"/>
</dbReference>
<keyword evidence="9" id="KW-0812">Transmembrane</keyword>
<evidence type="ECO:0000256" key="8">
    <source>
        <dbReference type="SAM" id="Coils"/>
    </source>
</evidence>
<dbReference type="OrthoDB" id="1523170at2"/>
<dbReference type="GO" id="GO:0005524">
    <property type="term" value="F:ATP binding"/>
    <property type="evidence" value="ECO:0007669"/>
    <property type="project" value="UniProtKB-KW"/>
</dbReference>
<keyword evidence="5" id="KW-0547">Nucleotide-binding</keyword>
<dbReference type="InterPro" id="IPR003594">
    <property type="entry name" value="HATPase_dom"/>
</dbReference>
<dbReference type="Gene3D" id="3.30.565.10">
    <property type="entry name" value="Histidine kinase-like ATPase, C-terminal domain"/>
    <property type="match status" value="1"/>
</dbReference>
<evidence type="ECO:0000313" key="12">
    <source>
        <dbReference type="Proteomes" id="UP000270046"/>
    </source>
</evidence>
<dbReference type="InterPro" id="IPR036890">
    <property type="entry name" value="HATPase_C_sf"/>
</dbReference>
<sequence>MSINIIIRLPYYKLILINHISVLAISTIVLLLVALAFAFNLYYLKRHSNFLLIEKQKEINEQNQSLQLLIADKDRLIDEKNWLLKEVHHRVKNNLQIVMSLLNTQSAFLKNNAALTAIRESQNRVQSIALIHQKLYASLSVAYIDIAVYINELINYLGDSYDVYDKGIRFEQTIEPVKMDVTQAIPVGLMLNEAITNAIKYAFAGAKGTIKIGLETLDDAHIILQISDNGIGLPADFDIKEASSLGMEMMKALSKQLDGDFKIESNNGVLITLVFGAEKKFGNLDNEDS</sequence>
<reference evidence="11 12" key="1">
    <citation type="submission" date="2018-10" db="EMBL/GenBank/DDBJ databases">
        <title>Genome sequencing of Mucilaginibacter sp. HYN0043.</title>
        <authorList>
            <person name="Kim M."/>
            <person name="Yi H."/>
        </authorList>
    </citation>
    <scope>NUCLEOTIDE SEQUENCE [LARGE SCALE GENOMIC DNA]</scope>
    <source>
        <strain evidence="11 12">HYN0043</strain>
    </source>
</reference>
<evidence type="ECO:0000259" key="10">
    <source>
        <dbReference type="PROSITE" id="PS50109"/>
    </source>
</evidence>
<evidence type="ECO:0000256" key="5">
    <source>
        <dbReference type="ARBA" id="ARBA00022741"/>
    </source>
</evidence>
<keyword evidence="9" id="KW-0472">Membrane</keyword>
<evidence type="ECO:0000256" key="9">
    <source>
        <dbReference type="SAM" id="Phobius"/>
    </source>
</evidence>
<name>A0A494VU81_9SPHI</name>
<keyword evidence="3" id="KW-0597">Phosphoprotein</keyword>
<keyword evidence="12" id="KW-1185">Reference proteome</keyword>
<keyword evidence="9" id="KW-1133">Transmembrane helix</keyword>
<dbReference type="PANTHER" id="PTHR41523">
    <property type="entry name" value="TWO-COMPONENT SYSTEM SENSOR PROTEIN"/>
    <property type="match status" value="1"/>
</dbReference>
<keyword evidence="7" id="KW-0067">ATP-binding</keyword>
<evidence type="ECO:0000256" key="4">
    <source>
        <dbReference type="ARBA" id="ARBA00022679"/>
    </source>
</evidence>
<dbReference type="SUPFAM" id="SSF55874">
    <property type="entry name" value="ATPase domain of HSP90 chaperone/DNA topoisomerase II/histidine kinase"/>
    <property type="match status" value="1"/>
</dbReference>
<dbReference type="KEGG" id="muh:HYN43_003940"/>
<dbReference type="EC" id="2.7.13.3" evidence="2"/>
<evidence type="ECO:0000256" key="6">
    <source>
        <dbReference type="ARBA" id="ARBA00022777"/>
    </source>
</evidence>
<dbReference type="AlphaFoldDB" id="A0A494VU81"/>